<feature type="transmembrane region" description="Helical" evidence="8">
    <location>
        <begin position="106"/>
        <end position="123"/>
    </location>
</feature>
<keyword evidence="3" id="KW-0813">Transport</keyword>
<protein>
    <recommendedName>
        <fullName evidence="8">Probable membrane transporter protein</fullName>
    </recommendedName>
</protein>
<dbReference type="EMBL" id="CP021062">
    <property type="protein sequence ID" value="ARP61399.1"/>
    <property type="molecule type" value="Genomic_DNA"/>
</dbReference>
<keyword evidence="5 8" id="KW-0812">Transmembrane</keyword>
<dbReference type="PANTHER" id="PTHR30269:SF23">
    <property type="entry name" value="MEMBRANE TRANSPORTER PROTEIN YDHB-RELATED"/>
    <property type="match status" value="1"/>
</dbReference>
<evidence type="ECO:0000256" key="8">
    <source>
        <dbReference type="RuleBase" id="RU363041"/>
    </source>
</evidence>
<dbReference type="GeneID" id="67469933"/>
<evidence type="ECO:0000256" key="1">
    <source>
        <dbReference type="ARBA" id="ARBA00004651"/>
    </source>
</evidence>
<dbReference type="PANTHER" id="PTHR30269">
    <property type="entry name" value="TRANSMEMBRANE PROTEIN YFCA"/>
    <property type="match status" value="1"/>
</dbReference>
<feature type="transmembrane region" description="Helical" evidence="8">
    <location>
        <begin position="83"/>
        <end position="100"/>
    </location>
</feature>
<reference evidence="9 10" key="1">
    <citation type="submission" date="2017-04" db="EMBL/GenBank/DDBJ databases">
        <title>Complete Genome Sequence of Bacillus thuringiensis type Strain ATCC 10792.</title>
        <authorList>
            <person name="Oh D.-H."/>
            <person name="Park B.-J."/>
            <person name="Shuai W."/>
            <person name="Chelliah R."/>
        </authorList>
    </citation>
    <scope>NUCLEOTIDE SEQUENCE [LARGE SCALE GENOMIC DNA]</scope>
    <source>
        <strain evidence="9 10">ATCC 10792</strain>
        <plasmid evidence="9 10">poh1</plasmid>
    </source>
</reference>
<feature type="transmembrane region" description="Helical" evidence="8">
    <location>
        <begin position="207"/>
        <end position="228"/>
    </location>
</feature>
<comment type="similarity">
    <text evidence="2 8">Belongs to the 4-toluene sulfonate uptake permease (TSUP) (TC 2.A.102) family.</text>
</comment>
<keyword evidence="7 8" id="KW-0472">Membrane</keyword>
<keyword evidence="9" id="KW-0614">Plasmid</keyword>
<feature type="transmembrane region" description="Helical" evidence="8">
    <location>
        <begin position="264"/>
        <end position="281"/>
    </location>
</feature>
<dbReference type="Proteomes" id="UP000194143">
    <property type="component" value="Plasmid poh1"/>
</dbReference>
<keyword evidence="6 8" id="KW-1133">Transmembrane helix</keyword>
<name>A0A1W6WYM1_BACTU</name>
<dbReference type="GO" id="GO:0005886">
    <property type="term" value="C:plasma membrane"/>
    <property type="evidence" value="ECO:0007669"/>
    <property type="project" value="UniProtKB-SubCell"/>
</dbReference>
<proteinExistence type="inferred from homology"/>
<dbReference type="RefSeq" id="WP_003275940.1">
    <property type="nucleotide sequence ID" value="NZ_CP021062.1"/>
</dbReference>
<evidence type="ECO:0000256" key="2">
    <source>
        <dbReference type="ARBA" id="ARBA00009142"/>
    </source>
</evidence>
<dbReference type="Pfam" id="PF01925">
    <property type="entry name" value="TauE"/>
    <property type="match status" value="1"/>
</dbReference>
<evidence type="ECO:0000313" key="10">
    <source>
        <dbReference type="Proteomes" id="UP000194143"/>
    </source>
</evidence>
<comment type="subcellular location">
    <subcellularLocation>
        <location evidence="1 8">Cell membrane</location>
        <topology evidence="1 8">Multi-pass membrane protein</topology>
    </subcellularLocation>
</comment>
<keyword evidence="10" id="KW-1185">Reference proteome</keyword>
<feature type="transmembrane region" description="Helical" evidence="8">
    <location>
        <begin position="48"/>
        <end position="71"/>
    </location>
</feature>
<keyword evidence="4 8" id="KW-1003">Cell membrane</keyword>
<evidence type="ECO:0000256" key="5">
    <source>
        <dbReference type="ARBA" id="ARBA00022692"/>
    </source>
</evidence>
<organism evidence="9 10">
    <name type="scientific">Bacillus thuringiensis</name>
    <dbReference type="NCBI Taxonomy" id="1428"/>
    <lineage>
        <taxon>Bacteria</taxon>
        <taxon>Bacillati</taxon>
        <taxon>Bacillota</taxon>
        <taxon>Bacilli</taxon>
        <taxon>Bacillales</taxon>
        <taxon>Bacillaceae</taxon>
        <taxon>Bacillus</taxon>
        <taxon>Bacillus cereus group</taxon>
    </lineage>
</organism>
<geneLocation type="plasmid" evidence="9 10">
    <name>poh1</name>
</geneLocation>
<evidence type="ECO:0000256" key="7">
    <source>
        <dbReference type="ARBA" id="ARBA00023136"/>
    </source>
</evidence>
<evidence type="ECO:0000256" key="6">
    <source>
        <dbReference type="ARBA" id="ARBA00022989"/>
    </source>
</evidence>
<evidence type="ECO:0000256" key="4">
    <source>
        <dbReference type="ARBA" id="ARBA00022475"/>
    </source>
</evidence>
<dbReference type="InterPro" id="IPR002781">
    <property type="entry name" value="TM_pro_TauE-like"/>
</dbReference>
<dbReference type="AlphaFoldDB" id="A0A1W6WYM1"/>
<evidence type="ECO:0000256" key="3">
    <source>
        <dbReference type="ARBA" id="ARBA00022448"/>
    </source>
</evidence>
<accession>A0A1W6WYM1</accession>
<sequence>MRGDVNLTLITLQILVIAIFAGIVGSILGLGGGIIITPALTLLFGVDINHAIGASIISVIATSSGSAIAYLKDKITNMRVGMFLEIATTVGAITGAFIGGIIAPDYLYIIFGLLLLYSAIAMLKKVSQEIPVNVSKHPLATKLKLHGQYYDKALGENISYHVDNVYGGFGVMYGAGVISGLLGIGSGSFKVMAMDVFMKLPLKVSSATSNFMMGVTAAASASVYFLRGDIDPKISAPVAIGVLIGATIGAKIMQRLKSKTIRMLFIPILAYVAVQMIIQGLE</sequence>
<feature type="transmembrane region" description="Helical" evidence="8">
    <location>
        <begin position="12"/>
        <end position="36"/>
    </location>
</feature>
<dbReference type="InterPro" id="IPR052017">
    <property type="entry name" value="TSUP"/>
</dbReference>
<evidence type="ECO:0000313" key="9">
    <source>
        <dbReference type="EMBL" id="ARP61399.1"/>
    </source>
</evidence>
<gene>
    <name evidence="9" type="ORF">CAB88_30785</name>
</gene>